<evidence type="ECO:0000313" key="1">
    <source>
        <dbReference type="EMBL" id="CUQ45643.1"/>
    </source>
</evidence>
<accession>A0A174WEG0</accession>
<evidence type="ECO:0000313" key="2">
    <source>
        <dbReference type="Proteomes" id="UP000095541"/>
    </source>
</evidence>
<proteinExistence type="predicted"/>
<dbReference type="EMBL" id="CZBI01000011">
    <property type="protein sequence ID" value="CUQ45643.1"/>
    <property type="molecule type" value="Genomic_DNA"/>
</dbReference>
<gene>
    <name evidence="1" type="ORF">ERS852557_04673</name>
</gene>
<dbReference type="RefSeq" id="WP_055221897.1">
    <property type="nucleotide sequence ID" value="NZ_CZBI01000011.1"/>
</dbReference>
<dbReference type="Proteomes" id="UP000095541">
    <property type="component" value="Unassembled WGS sequence"/>
</dbReference>
<sequence length="425" mass="48804">MKKNYCFVLSLFLFGTMLSSCEKSGNYQEFDRNEIYKHLSSVNVRDAKMIYTKEGTNTRSGESGTFGGVWKIDQNGNESKLIITGSDGKTNVLNIYEINKLSDNVLLMYPDFFDTNRIREEWEKAHNDDPLNFTTSVGPDGKPILHGADTYYAMLLNKETEKLYRFPENLSTPGKNDNIFTDKQSNIYYKGYLKGEQVLKLSPETMTIEGLLPDDIRFDNFSVTGDGFIVYWQGFEQQQNCRVKCPGGRIYPISDIYTFVFNGDLYSVRDKEIIKYETIGNNDLEEKTICTIPDEQFNGYWRFVPNHVRKTMVLNEHYEFDGEKCTKLDKQINIGDIRTNKAWYNHSNTTFSKVAMKDYQESQFQILDYEIQSLSASSESPNIAFTGFRYSDGVNVVGTITETDEVIIDNVAENGNRIINLISLN</sequence>
<reference evidence="1 2" key="1">
    <citation type="submission" date="2015-09" db="EMBL/GenBank/DDBJ databases">
        <authorList>
            <consortium name="Pathogen Informatics"/>
        </authorList>
    </citation>
    <scope>NUCLEOTIDE SEQUENCE [LARGE SCALE GENOMIC DNA]</scope>
    <source>
        <strain evidence="1 2">2789STDY5834945</strain>
    </source>
</reference>
<evidence type="ECO:0008006" key="3">
    <source>
        <dbReference type="Google" id="ProtNLM"/>
    </source>
</evidence>
<dbReference type="PROSITE" id="PS51257">
    <property type="entry name" value="PROKAR_LIPOPROTEIN"/>
    <property type="match status" value="1"/>
</dbReference>
<name>A0A174WEG0_BACT4</name>
<dbReference type="AlphaFoldDB" id="A0A174WEG0"/>
<organism evidence="1 2">
    <name type="scientific">Bacteroides thetaiotaomicron</name>
    <dbReference type="NCBI Taxonomy" id="818"/>
    <lineage>
        <taxon>Bacteria</taxon>
        <taxon>Pseudomonadati</taxon>
        <taxon>Bacteroidota</taxon>
        <taxon>Bacteroidia</taxon>
        <taxon>Bacteroidales</taxon>
        <taxon>Bacteroidaceae</taxon>
        <taxon>Bacteroides</taxon>
    </lineage>
</organism>
<protein>
    <recommendedName>
        <fullName evidence="3">Lipoprotein</fullName>
    </recommendedName>
</protein>